<dbReference type="GO" id="GO:0030155">
    <property type="term" value="P:regulation of cell adhesion"/>
    <property type="evidence" value="ECO:0007669"/>
    <property type="project" value="InterPro"/>
</dbReference>
<evidence type="ECO:0000313" key="10">
    <source>
        <dbReference type="Proteomes" id="UP000659654"/>
    </source>
</evidence>
<gene>
    <name evidence="7" type="ORF">BXYJ_LOCUS6899</name>
</gene>
<feature type="compositionally biased region" description="Basic and acidic residues" evidence="5">
    <location>
        <begin position="192"/>
        <end position="204"/>
    </location>
</feature>
<proteinExistence type="predicted"/>
<feature type="domain" description="LIM zinc-binding" evidence="6">
    <location>
        <begin position="346"/>
        <end position="414"/>
    </location>
</feature>
<dbReference type="Proteomes" id="UP000659654">
    <property type="component" value="Unassembled WGS sequence"/>
</dbReference>
<dbReference type="PROSITE" id="PS00478">
    <property type="entry name" value="LIM_DOMAIN_1"/>
    <property type="match status" value="1"/>
</dbReference>
<reference evidence="8" key="2">
    <citation type="submission" date="2020-08" db="EMBL/GenBank/DDBJ databases">
        <authorList>
            <person name="Kikuchi T."/>
        </authorList>
    </citation>
    <scope>NUCLEOTIDE SEQUENCE</scope>
    <source>
        <strain evidence="7">Ka4C1</strain>
    </source>
</reference>
<dbReference type="GO" id="GO:0046872">
    <property type="term" value="F:metal ion binding"/>
    <property type="evidence" value="ECO:0007669"/>
    <property type="project" value="UniProtKB-KW"/>
</dbReference>
<dbReference type="eggNOG" id="KOG1704">
    <property type="taxonomic scope" value="Eukaryota"/>
</dbReference>
<dbReference type="InterPro" id="IPR001781">
    <property type="entry name" value="Znf_LIM"/>
</dbReference>
<dbReference type="AlphaFoldDB" id="A0A1I7SSU8"/>
<feature type="region of interest" description="Disordered" evidence="5">
    <location>
        <begin position="172"/>
        <end position="204"/>
    </location>
</feature>
<dbReference type="SMART" id="SM00132">
    <property type="entry name" value="LIM"/>
    <property type="match status" value="1"/>
</dbReference>
<evidence type="ECO:0000313" key="11">
    <source>
        <dbReference type="WBParaSite" id="BXY_1611600.1"/>
    </source>
</evidence>
<evidence type="ECO:0000313" key="8">
    <source>
        <dbReference type="EMBL" id="CAG9108874.1"/>
    </source>
</evidence>
<dbReference type="Gene3D" id="2.10.110.10">
    <property type="entry name" value="Cysteine Rich Protein"/>
    <property type="match status" value="1"/>
</dbReference>
<dbReference type="GO" id="GO:0023051">
    <property type="term" value="P:regulation of signaling"/>
    <property type="evidence" value="ECO:0007669"/>
    <property type="project" value="InterPro"/>
</dbReference>
<evidence type="ECO:0000256" key="3">
    <source>
        <dbReference type="ARBA" id="ARBA00023038"/>
    </source>
</evidence>
<keyword evidence="1 4" id="KW-0479">Metal-binding</keyword>
<feature type="compositionally biased region" description="Polar residues" evidence="5">
    <location>
        <begin position="71"/>
        <end position="82"/>
    </location>
</feature>
<sequence length="420" mass="47796">MSREYCCSIVQIGDHSSASLSSSLFKFSDFTPNSVCDLWNPGVYSNFDLTRLPQKPFQVSQKSLNRRHTLQSDSGNESVDTNFSEDESVGNVTKKIVKAVTIYDLKKHELKNDKKKDLILNIYVNPDLSSERRIEARNRRASEEMNEDYKVVPWGLESRPVGKIRNIHKYDNSTSVKSKDGSVSLHTSSDSQTDHQLESDESGSYEKAKPLIVDSVTIRNPRTPIWKSKFLDNKEKISEKMDSGISAASFTFYDQYGVPQESLSQRVSAHLLRKSAIRSSIPRGRSHTVLDCNNKCDDKPALSFQHDKIAVYPRRPQIFPEQKRRSLSVHSRPREKENVITVHGKTKCSSCQYQLGRGQAMVISDLNLFYHMGCFVCGRCKVPLNDDRAQGDLAVRVFDDQLRCRFCFDRSEAGFKSSRI</sequence>
<organism evidence="9 11">
    <name type="scientific">Bursaphelenchus xylophilus</name>
    <name type="common">Pinewood nematode worm</name>
    <name type="synonym">Aphelenchoides xylophilus</name>
    <dbReference type="NCBI Taxonomy" id="6326"/>
    <lineage>
        <taxon>Eukaryota</taxon>
        <taxon>Metazoa</taxon>
        <taxon>Ecdysozoa</taxon>
        <taxon>Nematoda</taxon>
        <taxon>Chromadorea</taxon>
        <taxon>Rhabditida</taxon>
        <taxon>Tylenchina</taxon>
        <taxon>Tylenchomorpha</taxon>
        <taxon>Aphelenchoidea</taxon>
        <taxon>Aphelenchoididae</taxon>
        <taxon>Bursaphelenchus</taxon>
    </lineage>
</organism>
<evidence type="ECO:0000256" key="2">
    <source>
        <dbReference type="ARBA" id="ARBA00022833"/>
    </source>
</evidence>
<dbReference type="PANTHER" id="PTHR46767">
    <property type="entry name" value="LIM DOMAIN ONLY PROTEIN 7"/>
    <property type="match status" value="1"/>
</dbReference>
<name>A0A1I7SSU8_BURXY</name>
<evidence type="ECO:0000256" key="1">
    <source>
        <dbReference type="ARBA" id="ARBA00022723"/>
    </source>
</evidence>
<reference evidence="11" key="1">
    <citation type="submission" date="2016-11" db="UniProtKB">
        <authorList>
            <consortium name="WormBaseParasite"/>
        </authorList>
    </citation>
    <scope>IDENTIFICATION</scope>
</reference>
<dbReference type="OrthoDB" id="15627at2759"/>
<accession>A0A1I7SSU8</accession>
<dbReference type="Pfam" id="PF00412">
    <property type="entry name" value="LIM"/>
    <property type="match status" value="1"/>
</dbReference>
<evidence type="ECO:0000259" key="6">
    <source>
        <dbReference type="PROSITE" id="PS50023"/>
    </source>
</evidence>
<dbReference type="WBParaSite" id="BXY_1611600.1">
    <property type="protein sequence ID" value="BXY_1611600.1"/>
    <property type="gene ID" value="BXY_1611600"/>
</dbReference>
<dbReference type="EMBL" id="CAJFDI010000003">
    <property type="protein sequence ID" value="CAD5221881.1"/>
    <property type="molecule type" value="Genomic_DNA"/>
</dbReference>
<dbReference type="PANTHER" id="PTHR46767:SF2">
    <property type="entry name" value="LIM DOMAIN 7B"/>
    <property type="match status" value="1"/>
</dbReference>
<keyword evidence="10" id="KW-1185">Reference proteome</keyword>
<evidence type="ECO:0000313" key="9">
    <source>
        <dbReference type="Proteomes" id="UP000095284"/>
    </source>
</evidence>
<dbReference type="EMBL" id="CAJFCV020000003">
    <property type="protein sequence ID" value="CAG9108874.1"/>
    <property type="molecule type" value="Genomic_DNA"/>
</dbReference>
<evidence type="ECO:0000256" key="5">
    <source>
        <dbReference type="SAM" id="MobiDB-lite"/>
    </source>
</evidence>
<dbReference type="Proteomes" id="UP000095284">
    <property type="component" value="Unplaced"/>
</dbReference>
<dbReference type="Proteomes" id="UP000582659">
    <property type="component" value="Unassembled WGS sequence"/>
</dbReference>
<feature type="region of interest" description="Disordered" evidence="5">
    <location>
        <begin position="60"/>
        <end position="85"/>
    </location>
</feature>
<keyword evidence="2 4" id="KW-0862">Zinc</keyword>
<evidence type="ECO:0000256" key="4">
    <source>
        <dbReference type="PROSITE-ProRule" id="PRU00125"/>
    </source>
</evidence>
<dbReference type="InterPro" id="IPR029978">
    <property type="entry name" value="LMO-7"/>
</dbReference>
<keyword evidence="3 4" id="KW-0440">LIM domain</keyword>
<dbReference type="PROSITE" id="PS50023">
    <property type="entry name" value="LIM_DOMAIN_2"/>
    <property type="match status" value="1"/>
</dbReference>
<protein>
    <submittedName>
        <fullName evidence="7">(pine wood nematode) hypothetical protein</fullName>
    </submittedName>
    <submittedName>
        <fullName evidence="11">LIM zinc-binding domain-containing protein</fullName>
    </submittedName>
</protein>
<evidence type="ECO:0000313" key="7">
    <source>
        <dbReference type="EMBL" id="CAD5221881.1"/>
    </source>
</evidence>